<keyword evidence="1" id="KW-0547">Nucleotide-binding</keyword>
<dbReference type="GO" id="GO:0016020">
    <property type="term" value="C:membrane"/>
    <property type="evidence" value="ECO:0007669"/>
    <property type="project" value="TreeGrafter"/>
</dbReference>
<dbReference type="EMBL" id="JACHIR010000001">
    <property type="protein sequence ID" value="MBB5894618.1"/>
    <property type="molecule type" value="Genomic_DNA"/>
</dbReference>
<feature type="domain" description="AMP-dependent synthetase/ligase" evidence="3">
    <location>
        <begin position="8"/>
        <end position="407"/>
    </location>
</feature>
<keyword evidence="2" id="KW-0067">ATP-binding</keyword>
<dbReference type="AlphaFoldDB" id="A0A7W9KLR9"/>
<comment type="caution">
    <text evidence="4">The sequence shown here is derived from an EMBL/GenBank/DDBJ whole genome shotgun (WGS) entry which is preliminary data.</text>
</comment>
<dbReference type="InterPro" id="IPR000873">
    <property type="entry name" value="AMP-dep_synth/lig_dom"/>
</dbReference>
<dbReference type="Proteomes" id="UP000585638">
    <property type="component" value="Unassembled WGS sequence"/>
</dbReference>
<dbReference type="Pfam" id="PF00501">
    <property type="entry name" value="AMP-binding"/>
    <property type="match status" value="1"/>
</dbReference>
<evidence type="ECO:0000256" key="2">
    <source>
        <dbReference type="ARBA" id="ARBA00022840"/>
    </source>
</evidence>
<dbReference type="RefSeq" id="WP_184866517.1">
    <property type="nucleotide sequence ID" value="NZ_BAAAWY010000059.1"/>
</dbReference>
<dbReference type="Pfam" id="PF23562">
    <property type="entry name" value="AMP-binding_C_3"/>
    <property type="match status" value="1"/>
</dbReference>
<dbReference type="CDD" id="cd05907">
    <property type="entry name" value="VL_LC_FACS_like"/>
    <property type="match status" value="1"/>
</dbReference>
<dbReference type="SUPFAM" id="SSF56801">
    <property type="entry name" value="Acetyl-CoA synthetase-like"/>
    <property type="match status" value="1"/>
</dbReference>
<dbReference type="GO" id="GO:0005524">
    <property type="term" value="F:ATP binding"/>
    <property type="evidence" value="ECO:0007669"/>
    <property type="project" value="UniProtKB-KW"/>
</dbReference>
<dbReference type="PANTHER" id="PTHR43272">
    <property type="entry name" value="LONG-CHAIN-FATTY-ACID--COA LIGASE"/>
    <property type="match status" value="1"/>
</dbReference>
<organism evidence="4 5">
    <name type="scientific">Kutzneria kofuensis</name>
    <dbReference type="NCBI Taxonomy" id="103725"/>
    <lineage>
        <taxon>Bacteria</taxon>
        <taxon>Bacillati</taxon>
        <taxon>Actinomycetota</taxon>
        <taxon>Actinomycetes</taxon>
        <taxon>Pseudonocardiales</taxon>
        <taxon>Pseudonocardiaceae</taxon>
        <taxon>Kutzneria</taxon>
    </lineage>
</organism>
<sequence length="582" mass="62992">MSTLCAVFQATAAKHPDLVALRTPADAVTVTWREYAERVRRIAAGLATLGVRRGDTVALMMVNRPEFHLVDTAVFHLGATPFSLYNTSSPEQIQFLVGNAANRVVICEEQFLPTVLAGRDGTAVEHVVCVDAAPEGTIGLDELETREPEDFDFDRTWQAVEPDDVLTLIYTSGTTGPPKGVELSHRNMLAAVTAAASVLPADHNDRIISFLPHAHVADRWGTHYTQIVTGLQVTCVANRRAVLAAVGETKPTIFGAVPQVWYNIRAGVEAMIAGEINQARKTALTQAIRIGLDYVRAEEPDEQLRSRYRSADERTLAPLRAMIGFDRIRYALCGAAPITADAVEFINALGIPLSEGWGMSEVCGLATLNPPHANRFGTCGPAIPGVELRLGDENELLVRGDLVMKGYRGAVTHAAASLDEDGWLHTGDVATMDPDGYVRIIDRKKELIINSSGKNMSPSTIENTIKAGCPLIGQLVVIGDARPYNVGLVLLEPEVAKGFASANGLADADLVELTKADAVRDAVAAGIDAGNQRLSRVEQVKRFAILPTWWEPGCPELTHTLKLRRGPITERYAAEIEELYAD</sequence>
<dbReference type="GO" id="GO:0004467">
    <property type="term" value="F:long-chain fatty acid-CoA ligase activity"/>
    <property type="evidence" value="ECO:0007669"/>
    <property type="project" value="TreeGrafter"/>
</dbReference>
<gene>
    <name evidence="4" type="ORF">BJ998_005814</name>
</gene>
<dbReference type="PANTHER" id="PTHR43272:SF33">
    <property type="entry name" value="AMP-BINDING DOMAIN-CONTAINING PROTEIN-RELATED"/>
    <property type="match status" value="1"/>
</dbReference>
<reference evidence="4 5" key="1">
    <citation type="submission" date="2020-08" db="EMBL/GenBank/DDBJ databases">
        <title>Sequencing the genomes of 1000 actinobacteria strains.</title>
        <authorList>
            <person name="Klenk H.-P."/>
        </authorList>
    </citation>
    <scope>NUCLEOTIDE SEQUENCE [LARGE SCALE GENOMIC DNA]</scope>
    <source>
        <strain evidence="4 5">DSM 43851</strain>
    </source>
</reference>
<evidence type="ECO:0000259" key="3">
    <source>
        <dbReference type="Pfam" id="PF00501"/>
    </source>
</evidence>
<protein>
    <submittedName>
        <fullName evidence="4">Long-subunit acyl-CoA synthetase (AMP-forming)</fullName>
    </submittedName>
</protein>
<evidence type="ECO:0000313" key="4">
    <source>
        <dbReference type="EMBL" id="MBB5894618.1"/>
    </source>
</evidence>
<dbReference type="PROSITE" id="PS00455">
    <property type="entry name" value="AMP_BINDING"/>
    <property type="match status" value="1"/>
</dbReference>
<accession>A0A7W9KLR9</accession>
<dbReference type="InterPro" id="IPR020845">
    <property type="entry name" value="AMP-binding_CS"/>
</dbReference>
<evidence type="ECO:0000313" key="5">
    <source>
        <dbReference type="Proteomes" id="UP000585638"/>
    </source>
</evidence>
<keyword evidence="5" id="KW-1185">Reference proteome</keyword>
<name>A0A7W9KLR9_9PSEU</name>
<proteinExistence type="predicted"/>
<dbReference type="Gene3D" id="3.40.50.12780">
    <property type="entry name" value="N-terminal domain of ligase-like"/>
    <property type="match status" value="1"/>
</dbReference>
<evidence type="ECO:0000256" key="1">
    <source>
        <dbReference type="ARBA" id="ARBA00022741"/>
    </source>
</evidence>
<dbReference type="InterPro" id="IPR042099">
    <property type="entry name" value="ANL_N_sf"/>
</dbReference>